<evidence type="ECO:0000313" key="3">
    <source>
        <dbReference type="Proteomes" id="UP001200145"/>
    </source>
</evidence>
<dbReference type="Proteomes" id="UP001200145">
    <property type="component" value="Unassembled WGS sequence"/>
</dbReference>
<sequence length="135" mass="15862">MKTSILLILSCFLFIFSSCRDAAEEYYFKHSELLEKLAINISSDAMMTDFCCKKDGCFNLQEQEWVQLLKLECLRKDTLEGTVNFILGNQEKYLESVELVFQYNNKSGEPQEYPNAGISVRQIADRRYIRKYHFD</sequence>
<keyword evidence="1" id="KW-0732">Signal</keyword>
<feature type="signal peptide" evidence="1">
    <location>
        <begin position="1"/>
        <end position="22"/>
    </location>
</feature>
<dbReference type="RefSeq" id="WP_234867736.1">
    <property type="nucleotide sequence ID" value="NZ_JAKEVY010000005.1"/>
</dbReference>
<evidence type="ECO:0000256" key="1">
    <source>
        <dbReference type="SAM" id="SignalP"/>
    </source>
</evidence>
<name>A0ABS9BPF0_9BACT</name>
<reference evidence="2 3" key="1">
    <citation type="submission" date="2022-01" db="EMBL/GenBank/DDBJ databases">
        <title>Flavihumibacter sp. nov., isolated from sediment of a river.</title>
        <authorList>
            <person name="Liu H."/>
        </authorList>
    </citation>
    <scope>NUCLEOTIDE SEQUENCE [LARGE SCALE GENOMIC DNA]</scope>
    <source>
        <strain evidence="2 3">RY-1</strain>
    </source>
</reference>
<keyword evidence="3" id="KW-1185">Reference proteome</keyword>
<organism evidence="2 3">
    <name type="scientific">Flavihumibacter fluminis</name>
    <dbReference type="NCBI Taxonomy" id="2909236"/>
    <lineage>
        <taxon>Bacteria</taxon>
        <taxon>Pseudomonadati</taxon>
        <taxon>Bacteroidota</taxon>
        <taxon>Chitinophagia</taxon>
        <taxon>Chitinophagales</taxon>
        <taxon>Chitinophagaceae</taxon>
        <taxon>Flavihumibacter</taxon>
    </lineage>
</organism>
<proteinExistence type="predicted"/>
<dbReference type="PROSITE" id="PS51257">
    <property type="entry name" value="PROKAR_LIPOPROTEIN"/>
    <property type="match status" value="1"/>
</dbReference>
<evidence type="ECO:0000313" key="2">
    <source>
        <dbReference type="EMBL" id="MCF1716486.1"/>
    </source>
</evidence>
<protein>
    <recommendedName>
        <fullName evidence="4">Lipoprotein</fullName>
    </recommendedName>
</protein>
<comment type="caution">
    <text evidence="2">The sequence shown here is derived from an EMBL/GenBank/DDBJ whole genome shotgun (WGS) entry which is preliminary data.</text>
</comment>
<dbReference type="EMBL" id="JAKEVY010000005">
    <property type="protein sequence ID" value="MCF1716486.1"/>
    <property type="molecule type" value="Genomic_DNA"/>
</dbReference>
<evidence type="ECO:0008006" key="4">
    <source>
        <dbReference type="Google" id="ProtNLM"/>
    </source>
</evidence>
<feature type="chain" id="PRO_5046309192" description="Lipoprotein" evidence="1">
    <location>
        <begin position="23"/>
        <end position="135"/>
    </location>
</feature>
<gene>
    <name evidence="2" type="ORF">L0U88_17730</name>
</gene>
<accession>A0ABS9BPF0</accession>